<dbReference type="Pfam" id="PF02735">
    <property type="entry name" value="Ku"/>
    <property type="match status" value="1"/>
</dbReference>
<dbReference type="CDD" id="cd00873">
    <property type="entry name" value="KU80"/>
    <property type="match status" value="1"/>
</dbReference>
<dbReference type="OrthoDB" id="30826at2759"/>
<dbReference type="SUPFAM" id="SSF100939">
    <property type="entry name" value="SPOC domain-like"/>
    <property type="match status" value="1"/>
</dbReference>
<comment type="similarity">
    <text evidence="3">Belongs to the ku80 family.</text>
</comment>
<dbReference type="Pfam" id="PF03731">
    <property type="entry name" value="Ku_N"/>
    <property type="match status" value="1"/>
</dbReference>
<dbReference type="InterPro" id="IPR002035">
    <property type="entry name" value="VWF_A"/>
</dbReference>
<sequence>MSRTKVCVLVPEAVLVLLDVGASMRAPLRERVSVSDKNRQDTDNDLQHTRFAAALAAVENVVQQKLFFKPKDEVGIVAYGSEDTDNQLNEEQGQGEYRNVQVVNSIDSPTLHMIKRLRELKPSKSEETKVDILDGIIVALDLLFRRTDGKKYDKRLLIITDAAAKIADAGDLESVVTMMQNMEVQLQVIGLDFQHTTTAKKADEMAETSVKDEPMELATSGPDRVKAENEKMLVSIANEVGGEVSSVSKRMQLLAQGMKKTVALTTKFRGPLEFGDTLAIPLYCYLKTKTATLPTLSKESQNSYEKETAGKVKLDRRYTSPQNVDQEVPPDEQVKAYRYGSEKVPFASADIEFFKFQTEKSLKALGFLDRSQLNHSKFIAGTDVFIAEPGKPHAATCFAALIDAMVELDQVIIARFVPRKNAAPKIVALIPHAPSSGENFYAMWAQQLPYEEDVRNYEFAPLKTRKYTPSSEQQALADKLVDSLSIRDDKADEVGACFNPVIRRFFHAVSMRALDESAGVPALPSYLESSLKMDSGRQEKISSLIESFGDAFQLKEAVKKAKDRKKKSFWSDVPTASIKEEDLKEENEEATGDAGSDLELDLDDLLDSGDVTSVGSMNPIADFEALIESSQSKLSRRQQLTTAVTGMETQIEKLLSQSGSEFFPKAMQCLSHFRKRSPEIQYSTQFNEFLTKLKTVLSEDSEAWKTVKDADIGLISSTEDPSVDVSPAEARAFLHGEEEVDVNLAAASLSSQVEAMEEEDDMFADFE</sequence>
<dbReference type="OMA" id="MASNKEC"/>
<keyword evidence="9" id="KW-0067">ATP-binding</keyword>
<dbReference type="GO" id="GO:0016787">
    <property type="term" value="F:hydrolase activity"/>
    <property type="evidence" value="ECO:0007669"/>
    <property type="project" value="UniProtKB-KW"/>
</dbReference>
<dbReference type="PROSITE" id="PS50234">
    <property type="entry name" value="VWFA"/>
    <property type="match status" value="1"/>
</dbReference>
<organism evidence="16 17">
    <name type="scientific">Phytophthora infestans (strain T30-4)</name>
    <name type="common">Potato late blight agent</name>
    <dbReference type="NCBI Taxonomy" id="403677"/>
    <lineage>
        <taxon>Eukaryota</taxon>
        <taxon>Sar</taxon>
        <taxon>Stramenopiles</taxon>
        <taxon>Oomycota</taxon>
        <taxon>Peronosporomycetes</taxon>
        <taxon>Peronosporales</taxon>
        <taxon>Peronosporaceae</taxon>
        <taxon>Phytophthora</taxon>
    </lineage>
</organism>
<proteinExistence type="inferred from homology"/>
<dbReference type="InterPro" id="IPR006164">
    <property type="entry name" value="DNA_bd_Ku70/Ku80"/>
</dbReference>
<evidence type="ECO:0000256" key="10">
    <source>
        <dbReference type="ARBA" id="ARBA00023125"/>
    </source>
</evidence>
<evidence type="ECO:0000256" key="7">
    <source>
        <dbReference type="ARBA" id="ARBA00022801"/>
    </source>
</evidence>
<keyword evidence="5" id="KW-0547">Nucleotide-binding</keyword>
<dbReference type="STRING" id="403677.D0NU50"/>
<dbReference type="InterPro" id="IPR014893">
    <property type="entry name" value="Ku_PK_bind"/>
</dbReference>
<dbReference type="KEGG" id="pif:PITG_16376"/>
<evidence type="ECO:0000256" key="13">
    <source>
        <dbReference type="ARBA" id="ARBA00023242"/>
    </source>
</evidence>
<evidence type="ECO:0000313" key="16">
    <source>
        <dbReference type="EMBL" id="EEY65174.1"/>
    </source>
</evidence>
<evidence type="ECO:0000256" key="9">
    <source>
        <dbReference type="ARBA" id="ARBA00022840"/>
    </source>
</evidence>
<evidence type="ECO:0000256" key="6">
    <source>
        <dbReference type="ARBA" id="ARBA00022763"/>
    </source>
</evidence>
<dbReference type="InterPro" id="IPR016194">
    <property type="entry name" value="SPOC-like_C_dom_sf"/>
</dbReference>
<feature type="compositionally biased region" description="Acidic residues" evidence="14">
    <location>
        <begin position="583"/>
        <end position="599"/>
    </location>
</feature>
<evidence type="ECO:0000256" key="14">
    <source>
        <dbReference type="SAM" id="MobiDB-lite"/>
    </source>
</evidence>
<dbReference type="GO" id="GO:0003690">
    <property type="term" value="F:double-stranded DNA binding"/>
    <property type="evidence" value="ECO:0007669"/>
    <property type="project" value="TreeGrafter"/>
</dbReference>
<dbReference type="InterPro" id="IPR036465">
    <property type="entry name" value="vWFA_dom_sf"/>
</dbReference>
<dbReference type="InterPro" id="IPR005161">
    <property type="entry name" value="Ku_N"/>
</dbReference>
<feature type="region of interest" description="Disordered" evidence="14">
    <location>
        <begin position="580"/>
        <end position="599"/>
    </location>
</feature>
<dbReference type="GO" id="GO:0006303">
    <property type="term" value="P:double-strand break repair via nonhomologous end joining"/>
    <property type="evidence" value="ECO:0007669"/>
    <property type="project" value="InterPro"/>
</dbReference>
<dbReference type="GO" id="GO:0005524">
    <property type="term" value="F:ATP binding"/>
    <property type="evidence" value="ECO:0007669"/>
    <property type="project" value="UniProtKB-KW"/>
</dbReference>
<evidence type="ECO:0000256" key="4">
    <source>
        <dbReference type="ARBA" id="ARBA00022454"/>
    </source>
</evidence>
<dbReference type="GO" id="GO:0004386">
    <property type="term" value="F:helicase activity"/>
    <property type="evidence" value="ECO:0007669"/>
    <property type="project" value="UniProtKB-KW"/>
</dbReference>
<dbReference type="SUPFAM" id="SSF53300">
    <property type="entry name" value="vWA-like"/>
    <property type="match status" value="1"/>
</dbReference>
<dbReference type="Gene3D" id="2.40.290.10">
    <property type="match status" value="1"/>
</dbReference>
<dbReference type="GO" id="GO:0000723">
    <property type="term" value="P:telomere maintenance"/>
    <property type="evidence" value="ECO:0007669"/>
    <property type="project" value="InterPro"/>
</dbReference>
<keyword evidence="4" id="KW-0158">Chromosome</keyword>
<evidence type="ECO:0000256" key="2">
    <source>
        <dbReference type="ARBA" id="ARBA00004286"/>
    </source>
</evidence>
<keyword evidence="10" id="KW-0238">DNA-binding</keyword>
<dbReference type="InterPro" id="IPR024193">
    <property type="entry name" value="Ku80"/>
</dbReference>
<dbReference type="GeneID" id="9465016"/>
<name>D0NU50_PHYIT</name>
<dbReference type="GO" id="GO:0043564">
    <property type="term" value="C:Ku70:Ku80 complex"/>
    <property type="evidence" value="ECO:0007669"/>
    <property type="project" value="InterPro"/>
</dbReference>
<dbReference type="SUPFAM" id="SSF101420">
    <property type="entry name" value="C-terminal domain of Ku80"/>
    <property type="match status" value="1"/>
</dbReference>
<dbReference type="GO" id="GO:0042162">
    <property type="term" value="F:telomeric DNA binding"/>
    <property type="evidence" value="ECO:0007669"/>
    <property type="project" value="InterPro"/>
</dbReference>
<keyword evidence="8" id="KW-0347">Helicase</keyword>
<comment type="subcellular location">
    <subcellularLocation>
        <location evidence="2">Chromosome</location>
    </subcellularLocation>
    <subcellularLocation>
        <location evidence="1">Nucleus</location>
    </subcellularLocation>
</comment>
<keyword evidence="6" id="KW-0227">DNA damage</keyword>
<dbReference type="RefSeq" id="XP_002897431.1">
    <property type="nucleotide sequence ID" value="XM_002897385.1"/>
</dbReference>
<feature type="domain" description="VWFA" evidence="15">
    <location>
        <begin position="13"/>
        <end position="240"/>
    </location>
</feature>
<dbReference type="PANTHER" id="PTHR12604:SF4">
    <property type="entry name" value="X-RAY REPAIR CROSS-COMPLEMENTING PROTEIN 5"/>
    <property type="match status" value="1"/>
</dbReference>
<evidence type="ECO:0000256" key="5">
    <source>
        <dbReference type="ARBA" id="ARBA00022741"/>
    </source>
</evidence>
<keyword evidence="17" id="KW-1185">Reference proteome</keyword>
<keyword evidence="11" id="KW-0233">DNA recombination</keyword>
<dbReference type="eggNOG" id="KOG2326">
    <property type="taxonomic scope" value="Eukaryota"/>
</dbReference>
<evidence type="ECO:0000256" key="11">
    <source>
        <dbReference type="ARBA" id="ARBA00023172"/>
    </source>
</evidence>
<accession>D0NU50</accession>
<dbReference type="AlphaFoldDB" id="D0NU50"/>
<dbReference type="InterPro" id="IPR036494">
    <property type="entry name" value="Ku_C_sf"/>
</dbReference>
<evidence type="ECO:0000256" key="1">
    <source>
        <dbReference type="ARBA" id="ARBA00004123"/>
    </source>
</evidence>
<dbReference type="VEuPathDB" id="FungiDB:PITG_16376"/>
<keyword evidence="13" id="KW-0539">Nucleus</keyword>
<dbReference type="Gene3D" id="1.25.40.240">
    <property type="entry name" value="Ku, C-terminal domain"/>
    <property type="match status" value="1"/>
</dbReference>
<dbReference type="HOGENOM" id="CLU_010975_2_2_1"/>
<dbReference type="EMBL" id="DS028162">
    <property type="protein sequence ID" value="EEY65174.1"/>
    <property type="molecule type" value="Genomic_DNA"/>
</dbReference>
<dbReference type="InParanoid" id="D0NU50"/>
<dbReference type="Proteomes" id="UP000006643">
    <property type="component" value="Unassembled WGS sequence"/>
</dbReference>
<dbReference type="GO" id="GO:0006310">
    <property type="term" value="P:DNA recombination"/>
    <property type="evidence" value="ECO:0007669"/>
    <property type="project" value="UniProtKB-KW"/>
</dbReference>
<evidence type="ECO:0000256" key="12">
    <source>
        <dbReference type="ARBA" id="ARBA00023204"/>
    </source>
</evidence>
<reference evidence="17" key="1">
    <citation type="journal article" date="2009" name="Nature">
        <title>Genome sequence and analysis of the Irish potato famine pathogen Phytophthora infestans.</title>
        <authorList>
            <consortium name="The Broad Institute Genome Sequencing Platform"/>
            <person name="Haas B.J."/>
            <person name="Kamoun S."/>
            <person name="Zody M.C."/>
            <person name="Jiang R.H."/>
            <person name="Handsaker R.E."/>
            <person name="Cano L.M."/>
            <person name="Grabherr M."/>
            <person name="Kodira C.D."/>
            <person name="Raffaele S."/>
            <person name="Torto-Alalibo T."/>
            <person name="Bozkurt T.O."/>
            <person name="Ah-Fong A.M."/>
            <person name="Alvarado L."/>
            <person name="Anderson V.L."/>
            <person name="Armstrong M.R."/>
            <person name="Avrova A."/>
            <person name="Baxter L."/>
            <person name="Beynon J."/>
            <person name="Boevink P.C."/>
            <person name="Bollmann S.R."/>
            <person name="Bos J.I."/>
            <person name="Bulone V."/>
            <person name="Cai G."/>
            <person name="Cakir C."/>
            <person name="Carrington J.C."/>
            <person name="Chawner M."/>
            <person name="Conti L."/>
            <person name="Costanzo S."/>
            <person name="Ewan R."/>
            <person name="Fahlgren N."/>
            <person name="Fischbach M.A."/>
            <person name="Fugelstad J."/>
            <person name="Gilroy E.M."/>
            <person name="Gnerre S."/>
            <person name="Green P.J."/>
            <person name="Grenville-Briggs L.J."/>
            <person name="Griffith J."/>
            <person name="Grunwald N.J."/>
            <person name="Horn K."/>
            <person name="Horner N.R."/>
            <person name="Hu C.H."/>
            <person name="Huitema E."/>
            <person name="Jeong D.H."/>
            <person name="Jones A.M."/>
            <person name="Jones J.D."/>
            <person name="Jones R.W."/>
            <person name="Karlsson E.K."/>
            <person name="Kunjeti S.G."/>
            <person name="Lamour K."/>
            <person name="Liu Z."/>
            <person name="Ma L."/>
            <person name="Maclean D."/>
            <person name="Chibucos M.C."/>
            <person name="McDonald H."/>
            <person name="McWalters J."/>
            <person name="Meijer H.J."/>
            <person name="Morgan W."/>
            <person name="Morris P.F."/>
            <person name="Munro C.A."/>
            <person name="O'Neill K."/>
            <person name="Ospina-Giraldo M."/>
            <person name="Pinzon A."/>
            <person name="Pritchard L."/>
            <person name="Ramsahoye B."/>
            <person name="Ren Q."/>
            <person name="Restrepo S."/>
            <person name="Roy S."/>
            <person name="Sadanandom A."/>
            <person name="Savidor A."/>
            <person name="Schornack S."/>
            <person name="Schwartz D.C."/>
            <person name="Schumann U.D."/>
            <person name="Schwessinger B."/>
            <person name="Seyer L."/>
            <person name="Sharpe T."/>
            <person name="Silvar C."/>
            <person name="Song J."/>
            <person name="Studholme D.J."/>
            <person name="Sykes S."/>
            <person name="Thines M."/>
            <person name="van de Vondervoort P.J."/>
            <person name="Phuntumart V."/>
            <person name="Wawra S."/>
            <person name="Weide R."/>
            <person name="Win J."/>
            <person name="Young C."/>
            <person name="Zhou S."/>
            <person name="Fry W."/>
            <person name="Meyers B.C."/>
            <person name="van West P."/>
            <person name="Ristaino J."/>
            <person name="Govers F."/>
            <person name="Birch P.R."/>
            <person name="Whisson S.C."/>
            <person name="Judelson H.S."/>
            <person name="Nusbaum C."/>
        </authorList>
    </citation>
    <scope>NUCLEOTIDE SEQUENCE [LARGE SCALE GENOMIC DNA]</scope>
    <source>
        <strain evidence="17">T30-4</strain>
    </source>
</reference>
<evidence type="ECO:0000256" key="3">
    <source>
        <dbReference type="ARBA" id="ARBA00007726"/>
    </source>
</evidence>
<gene>
    <name evidence="16" type="ORF">PITG_16376</name>
</gene>
<evidence type="ECO:0000313" key="17">
    <source>
        <dbReference type="Proteomes" id="UP000006643"/>
    </source>
</evidence>
<keyword evidence="12" id="KW-0234">DNA repair</keyword>
<protein>
    <recommendedName>
        <fullName evidence="15">VWFA domain-containing protein</fullName>
    </recommendedName>
</protein>
<keyword evidence="7" id="KW-0378">Hydrolase</keyword>
<evidence type="ECO:0000259" key="15">
    <source>
        <dbReference type="PROSITE" id="PS50234"/>
    </source>
</evidence>
<dbReference type="Gene3D" id="1.10.1600.10">
    <property type="match status" value="1"/>
</dbReference>
<dbReference type="SMART" id="SM00559">
    <property type="entry name" value="Ku78"/>
    <property type="match status" value="1"/>
</dbReference>
<dbReference type="GO" id="GO:0005694">
    <property type="term" value="C:chromosome"/>
    <property type="evidence" value="ECO:0007669"/>
    <property type="project" value="UniProtKB-SubCell"/>
</dbReference>
<dbReference type="PANTHER" id="PTHR12604">
    <property type="entry name" value="KU AUTOANTIGEN DNA HELICASE"/>
    <property type="match status" value="1"/>
</dbReference>
<dbReference type="Pfam" id="PF08785">
    <property type="entry name" value="Ku_PK_bind"/>
    <property type="match status" value="1"/>
</dbReference>
<dbReference type="Gene3D" id="3.40.50.410">
    <property type="entry name" value="von Willebrand factor, type A domain"/>
    <property type="match status" value="1"/>
</dbReference>
<dbReference type="GO" id="GO:0003684">
    <property type="term" value="F:damaged DNA binding"/>
    <property type="evidence" value="ECO:0007669"/>
    <property type="project" value="InterPro"/>
</dbReference>
<evidence type="ECO:0000256" key="8">
    <source>
        <dbReference type="ARBA" id="ARBA00022806"/>
    </source>
</evidence>